<evidence type="ECO:0000256" key="2">
    <source>
        <dbReference type="ARBA" id="ARBA00022448"/>
    </source>
</evidence>
<organism evidence="8 9">
    <name type="scientific">Coccomyxa subellipsoidea</name>
    <dbReference type="NCBI Taxonomy" id="248742"/>
    <lineage>
        <taxon>Eukaryota</taxon>
        <taxon>Viridiplantae</taxon>
        <taxon>Chlorophyta</taxon>
        <taxon>core chlorophytes</taxon>
        <taxon>Trebouxiophyceae</taxon>
        <taxon>Trebouxiophyceae incertae sedis</taxon>
        <taxon>Coccomyxaceae</taxon>
        <taxon>Coccomyxa</taxon>
    </lineage>
</organism>
<reference evidence="8 9" key="1">
    <citation type="journal article" date="2024" name="Nat. Commun.">
        <title>Phylogenomics reveals the evolutionary origins of lichenization in chlorophyte algae.</title>
        <authorList>
            <person name="Puginier C."/>
            <person name="Libourel C."/>
            <person name="Otte J."/>
            <person name="Skaloud P."/>
            <person name="Haon M."/>
            <person name="Grisel S."/>
            <person name="Petersen M."/>
            <person name="Berrin J.G."/>
            <person name="Delaux P.M."/>
            <person name="Dal Grande F."/>
            <person name="Keller J."/>
        </authorList>
    </citation>
    <scope>NUCLEOTIDE SEQUENCE [LARGE SCALE GENOMIC DNA]</scope>
    <source>
        <strain evidence="8 9">SAG 216-7</strain>
    </source>
</reference>
<comment type="subcellular location">
    <subcellularLocation>
        <location evidence="1">Membrane</location>
        <topology evidence="1">Multi-pass membrane protein</topology>
    </subcellularLocation>
</comment>
<comment type="caution">
    <text evidence="8">The sequence shown here is derived from an EMBL/GenBank/DDBJ whole genome shotgun (WGS) entry which is preliminary data.</text>
</comment>
<evidence type="ECO:0000256" key="6">
    <source>
        <dbReference type="ARBA" id="ARBA00024338"/>
    </source>
</evidence>
<dbReference type="Proteomes" id="UP001491310">
    <property type="component" value="Unassembled WGS sequence"/>
</dbReference>
<feature type="transmembrane region" description="Helical" evidence="7">
    <location>
        <begin position="285"/>
        <end position="305"/>
    </location>
</feature>
<accession>A0ABR2Z0H6</accession>
<feature type="transmembrane region" description="Helical" evidence="7">
    <location>
        <begin position="103"/>
        <end position="125"/>
    </location>
</feature>
<keyword evidence="9" id="KW-1185">Reference proteome</keyword>
<evidence type="ECO:0000313" key="9">
    <source>
        <dbReference type="Proteomes" id="UP001491310"/>
    </source>
</evidence>
<keyword evidence="4 7" id="KW-1133">Transmembrane helix</keyword>
<keyword evidence="2" id="KW-0813">Transport</keyword>
<dbReference type="PANTHER" id="PTHR23505">
    <property type="entry name" value="SPINSTER"/>
    <property type="match status" value="1"/>
</dbReference>
<feature type="transmembrane region" description="Helical" evidence="7">
    <location>
        <begin position="32"/>
        <end position="55"/>
    </location>
</feature>
<sequence>MAVELSFRRKAWATFALATSFALETLDDAAFTAMYLALSAGLNISLAAVGSLSMWRGIFQALTTPLAGIAGSIVNRMHLIAAGTALSAAMYIGLGAATTGIQAIVFCAGNGIGLAFLLPIIQSVVSELYIPSQRGKAFGCMLTTAAVGGVACSILAVTYSRGKVGHIQGWRAVFFALAGVYAGVSLLVPLLGQAALRQLREMGACFGALFRVRTFLAVLAANSVWVICNGGVGFMVVYFQLLGFSNGTCAALVVCWRMGIAVGNSVGGALGDVAAARLPNSGRVLVSQTGLLLATPLCIILFRVMPASAARTHGMAGGQDHLAPQYGALLFAINAFSLWHCPNNSSLYAEVVPRQMRTSVYALDKAFNVALYAVSGPLAALLATRAFGFVDPPRLSSTSIMRRAFSKPSKVLVKSISN</sequence>
<evidence type="ECO:0000256" key="7">
    <source>
        <dbReference type="SAM" id="Phobius"/>
    </source>
</evidence>
<evidence type="ECO:0000256" key="3">
    <source>
        <dbReference type="ARBA" id="ARBA00022692"/>
    </source>
</evidence>
<protein>
    <recommendedName>
        <fullName evidence="10">MFS general substrate transporter</fullName>
    </recommendedName>
</protein>
<evidence type="ECO:0000256" key="4">
    <source>
        <dbReference type="ARBA" id="ARBA00022989"/>
    </source>
</evidence>
<keyword evidence="5 7" id="KW-0472">Membrane</keyword>
<dbReference type="Pfam" id="PF07690">
    <property type="entry name" value="MFS_1"/>
    <property type="match status" value="1"/>
</dbReference>
<evidence type="ECO:0000313" key="8">
    <source>
        <dbReference type="EMBL" id="KAK9917662.1"/>
    </source>
</evidence>
<dbReference type="SUPFAM" id="SSF103473">
    <property type="entry name" value="MFS general substrate transporter"/>
    <property type="match status" value="1"/>
</dbReference>
<name>A0ABR2Z0H6_9CHLO</name>
<feature type="transmembrane region" description="Helical" evidence="7">
    <location>
        <begin position="76"/>
        <end position="97"/>
    </location>
</feature>
<dbReference type="PANTHER" id="PTHR23505:SF52">
    <property type="entry name" value="MAJOR FACILITATOR SUPERFAMILY PROTEIN"/>
    <property type="match status" value="1"/>
</dbReference>
<evidence type="ECO:0000256" key="1">
    <source>
        <dbReference type="ARBA" id="ARBA00004141"/>
    </source>
</evidence>
<dbReference type="EMBL" id="JALJOT010000002">
    <property type="protein sequence ID" value="KAK9917662.1"/>
    <property type="molecule type" value="Genomic_DNA"/>
</dbReference>
<keyword evidence="3 7" id="KW-0812">Transmembrane</keyword>
<feature type="transmembrane region" description="Helical" evidence="7">
    <location>
        <begin position="172"/>
        <end position="194"/>
    </location>
</feature>
<feature type="transmembrane region" description="Helical" evidence="7">
    <location>
        <begin position="215"/>
        <end position="238"/>
    </location>
</feature>
<dbReference type="InterPro" id="IPR036259">
    <property type="entry name" value="MFS_trans_sf"/>
</dbReference>
<comment type="similarity">
    <text evidence="6">Belongs to the major facilitator superfamily. Spinster (TC 2.A.1.49) family.</text>
</comment>
<evidence type="ECO:0008006" key="10">
    <source>
        <dbReference type="Google" id="ProtNLM"/>
    </source>
</evidence>
<feature type="transmembrane region" description="Helical" evidence="7">
    <location>
        <begin position="137"/>
        <end position="160"/>
    </location>
</feature>
<proteinExistence type="inferred from homology"/>
<dbReference type="InterPro" id="IPR011701">
    <property type="entry name" value="MFS"/>
</dbReference>
<dbReference type="Gene3D" id="1.20.1250.20">
    <property type="entry name" value="MFS general substrate transporter like domains"/>
    <property type="match status" value="1"/>
</dbReference>
<gene>
    <name evidence="8" type="ORF">WJX75_006978</name>
</gene>
<evidence type="ECO:0000256" key="5">
    <source>
        <dbReference type="ARBA" id="ARBA00023136"/>
    </source>
</evidence>
<dbReference type="InterPro" id="IPR044770">
    <property type="entry name" value="MFS_spinster-like"/>
</dbReference>